<evidence type="ECO:0000256" key="8">
    <source>
        <dbReference type="ARBA" id="ARBA00023264"/>
    </source>
</evidence>
<evidence type="ECO:0000313" key="10">
    <source>
        <dbReference type="EMBL" id="CAE0634758.1"/>
    </source>
</evidence>
<dbReference type="InterPro" id="IPR052527">
    <property type="entry name" value="Metal_cation-efflux_comp"/>
</dbReference>
<protein>
    <recommendedName>
        <fullName evidence="11">Protein-S-isoprenylcysteine O-methyltransferase</fullName>
    </recommendedName>
</protein>
<evidence type="ECO:0008006" key="11">
    <source>
        <dbReference type="Google" id="ProtNLM"/>
    </source>
</evidence>
<comment type="subcellular location">
    <subcellularLocation>
        <location evidence="1">Endomembrane system</location>
        <topology evidence="1">Multi-pass membrane protein</topology>
    </subcellularLocation>
</comment>
<name>A0A7S3XX45_HETAK</name>
<keyword evidence="3" id="KW-0812">Transmembrane</keyword>
<feature type="signal peptide" evidence="9">
    <location>
        <begin position="1"/>
        <end position="23"/>
    </location>
</feature>
<evidence type="ECO:0000256" key="2">
    <source>
        <dbReference type="ARBA" id="ARBA00022516"/>
    </source>
</evidence>
<dbReference type="InterPro" id="IPR007318">
    <property type="entry name" value="Phopholipid_MeTrfase"/>
</dbReference>
<keyword evidence="8" id="KW-1208">Phospholipid metabolism</keyword>
<evidence type="ECO:0000256" key="3">
    <source>
        <dbReference type="ARBA" id="ARBA00022692"/>
    </source>
</evidence>
<dbReference type="Gene3D" id="1.20.120.1630">
    <property type="match status" value="1"/>
</dbReference>
<evidence type="ECO:0000256" key="6">
    <source>
        <dbReference type="ARBA" id="ARBA00023136"/>
    </source>
</evidence>
<evidence type="ECO:0000256" key="9">
    <source>
        <dbReference type="SAM" id="SignalP"/>
    </source>
</evidence>
<accession>A0A7S3XX45</accession>
<keyword evidence="7" id="KW-0594">Phospholipid biosynthesis</keyword>
<organism evidence="10">
    <name type="scientific">Heterosigma akashiwo</name>
    <name type="common">Chromophytic alga</name>
    <name type="synonym">Heterosigma carterae</name>
    <dbReference type="NCBI Taxonomy" id="2829"/>
    <lineage>
        <taxon>Eukaryota</taxon>
        <taxon>Sar</taxon>
        <taxon>Stramenopiles</taxon>
        <taxon>Ochrophyta</taxon>
        <taxon>Raphidophyceae</taxon>
        <taxon>Chattonellales</taxon>
        <taxon>Chattonellaceae</taxon>
        <taxon>Heterosigma</taxon>
    </lineage>
</organism>
<dbReference type="PANTHER" id="PTHR43847:SF1">
    <property type="entry name" value="BLL3993 PROTEIN"/>
    <property type="match status" value="1"/>
</dbReference>
<gene>
    <name evidence="10" type="ORF">HAKA00212_LOCUS13498</name>
</gene>
<dbReference type="GO" id="GO:0006656">
    <property type="term" value="P:phosphatidylcholine biosynthetic process"/>
    <property type="evidence" value="ECO:0007669"/>
    <property type="project" value="UniProtKB-UniPathway"/>
</dbReference>
<evidence type="ECO:0000256" key="5">
    <source>
        <dbReference type="ARBA" id="ARBA00023098"/>
    </source>
</evidence>
<dbReference type="AlphaFoldDB" id="A0A7S3XX45"/>
<feature type="chain" id="PRO_5031168958" description="Protein-S-isoprenylcysteine O-methyltransferase" evidence="9">
    <location>
        <begin position="24"/>
        <end position="281"/>
    </location>
</feature>
<keyword evidence="4" id="KW-1133">Transmembrane helix</keyword>
<evidence type="ECO:0000256" key="1">
    <source>
        <dbReference type="ARBA" id="ARBA00004127"/>
    </source>
</evidence>
<keyword evidence="2" id="KW-0444">Lipid biosynthesis</keyword>
<evidence type="ECO:0000256" key="7">
    <source>
        <dbReference type="ARBA" id="ARBA00023209"/>
    </source>
</evidence>
<dbReference type="GO" id="GO:0012505">
    <property type="term" value="C:endomembrane system"/>
    <property type="evidence" value="ECO:0007669"/>
    <property type="project" value="UniProtKB-SubCell"/>
</dbReference>
<keyword evidence="5" id="KW-0443">Lipid metabolism</keyword>
<dbReference type="UniPathway" id="UPA00753"/>
<evidence type="ECO:0000256" key="4">
    <source>
        <dbReference type="ARBA" id="ARBA00022989"/>
    </source>
</evidence>
<dbReference type="Pfam" id="PF04191">
    <property type="entry name" value="PEMT"/>
    <property type="match status" value="1"/>
</dbReference>
<dbReference type="PANTHER" id="PTHR43847">
    <property type="entry name" value="BLL3993 PROTEIN"/>
    <property type="match status" value="1"/>
</dbReference>
<proteinExistence type="predicted"/>
<keyword evidence="6" id="KW-0472">Membrane</keyword>
<keyword evidence="9" id="KW-0732">Signal</keyword>
<reference evidence="10" key="1">
    <citation type="submission" date="2021-01" db="EMBL/GenBank/DDBJ databases">
        <authorList>
            <person name="Corre E."/>
            <person name="Pelletier E."/>
            <person name="Niang G."/>
            <person name="Scheremetjew M."/>
            <person name="Finn R."/>
            <person name="Kale V."/>
            <person name="Holt S."/>
            <person name="Cochrane G."/>
            <person name="Meng A."/>
            <person name="Brown T."/>
            <person name="Cohen L."/>
        </authorList>
    </citation>
    <scope>NUCLEOTIDE SEQUENCE</scope>
    <source>
        <strain evidence="10">CCMP3107</strain>
    </source>
</reference>
<dbReference type="EMBL" id="HBIU01029294">
    <property type="protein sequence ID" value="CAE0634758.1"/>
    <property type="molecule type" value="Transcribed_RNA"/>
</dbReference>
<sequence>MVLGKYVLFITCLIAGLALHSNAFTATPRGGPCRTPTNHLLSWRDGRLGSHIVTCPSKKTGEDKEGTQEVETSELTRSAMEYSSQIVEYAKSWKAENLKAEAQDITDAFIDNAKGGTVGERGEKWVLLNAALVLLIVVGDIPLLEGPLNFVAGPGLLLAGALTALAGIRDLGTNLSPWATDAADNTLTTAGAYALVRHPIYTGELLGALGLANLTGDASRYLLAAALFWCLDQKASEEEAALAARHPAYKVYKDEVPKFFPNFLSSVNNKKEEKSRADDDE</sequence>